<proteinExistence type="predicted"/>
<gene>
    <name evidence="3" type="ORF">BCL57_002791</name>
</gene>
<feature type="region of interest" description="Disordered" evidence="1">
    <location>
        <begin position="1"/>
        <end position="82"/>
    </location>
</feature>
<feature type="transmembrane region" description="Helical" evidence="2">
    <location>
        <begin position="109"/>
        <end position="141"/>
    </location>
</feature>
<organism evidence="3 4">
    <name type="scientific">Agromyces flavus</name>
    <dbReference type="NCBI Taxonomy" id="589382"/>
    <lineage>
        <taxon>Bacteria</taxon>
        <taxon>Bacillati</taxon>
        <taxon>Actinomycetota</taxon>
        <taxon>Actinomycetes</taxon>
        <taxon>Micrococcales</taxon>
        <taxon>Microbacteriaceae</taxon>
        <taxon>Agromyces</taxon>
    </lineage>
</organism>
<feature type="compositionally biased region" description="Low complexity" evidence="1">
    <location>
        <begin position="12"/>
        <end position="36"/>
    </location>
</feature>
<reference evidence="3" key="1">
    <citation type="submission" date="2022-06" db="EMBL/GenBank/DDBJ databases">
        <title>Genomic Encyclopedia of Type Strains, Phase III (KMG-III): the genomes of soil and plant-associated and newly described type strains.</title>
        <authorList>
            <person name="Whitman W."/>
        </authorList>
    </citation>
    <scope>NUCLEOTIDE SEQUENCE</scope>
    <source>
        <strain evidence="3">CPCC 202695</strain>
    </source>
</reference>
<protein>
    <recommendedName>
        <fullName evidence="5">DUF4190 domain-containing protein</fullName>
    </recommendedName>
</protein>
<accession>A0ABT1KQ36</accession>
<evidence type="ECO:0000313" key="4">
    <source>
        <dbReference type="Proteomes" id="UP000893823"/>
    </source>
</evidence>
<feature type="transmembrane region" description="Helical" evidence="2">
    <location>
        <begin position="153"/>
        <end position="176"/>
    </location>
</feature>
<evidence type="ECO:0000256" key="1">
    <source>
        <dbReference type="SAM" id="MobiDB-lite"/>
    </source>
</evidence>
<name>A0ABT1KQ36_9MICO</name>
<dbReference type="Proteomes" id="UP000893823">
    <property type="component" value="Unassembled WGS sequence"/>
</dbReference>
<evidence type="ECO:0000313" key="3">
    <source>
        <dbReference type="EMBL" id="MCP2368615.1"/>
    </source>
</evidence>
<evidence type="ECO:0000256" key="2">
    <source>
        <dbReference type="SAM" id="Phobius"/>
    </source>
</evidence>
<dbReference type="EMBL" id="SODL02000005">
    <property type="protein sequence ID" value="MCP2368615.1"/>
    <property type="molecule type" value="Genomic_DNA"/>
</dbReference>
<keyword evidence="2" id="KW-0472">Membrane</keyword>
<keyword evidence="2" id="KW-0812">Transmembrane</keyword>
<evidence type="ECO:0008006" key="5">
    <source>
        <dbReference type="Google" id="ProtNLM"/>
    </source>
</evidence>
<sequence>MTHERMPPAERPTGADPAEAPAAGAPPAVPTHTAPTPIGPHTAIEPETAPPADGQERPSAAPPREIDRPYDTGELHGLPTGQLLAVRRPEPEIRVDDLEEDEHRRLYSYVAAVLGVAGAAASLLVGWMFPLSIAAIVFGVLGLRREEHGRIPAFVGIGTGIAGLVFSFVWLGYYAIVFGALRP</sequence>
<keyword evidence="2" id="KW-1133">Transmembrane helix</keyword>
<dbReference type="RefSeq" id="WP_229724795.1">
    <property type="nucleotide sequence ID" value="NZ_BMDN01000005.1"/>
</dbReference>
<feature type="compositionally biased region" description="Basic and acidic residues" evidence="1">
    <location>
        <begin position="64"/>
        <end position="74"/>
    </location>
</feature>
<keyword evidence="4" id="KW-1185">Reference proteome</keyword>
<comment type="caution">
    <text evidence="3">The sequence shown here is derived from an EMBL/GenBank/DDBJ whole genome shotgun (WGS) entry which is preliminary data.</text>
</comment>